<dbReference type="GO" id="GO:0006935">
    <property type="term" value="P:chemotaxis"/>
    <property type="evidence" value="ECO:0007669"/>
    <property type="project" value="UniProtKB-KW"/>
</dbReference>
<dbReference type="Gene3D" id="3.40.1550.10">
    <property type="entry name" value="CheC-like"/>
    <property type="match status" value="1"/>
</dbReference>
<dbReference type="RefSeq" id="WP_009350260.1">
    <property type="nucleotide sequence ID" value="NZ_GL638147.1"/>
</dbReference>
<dbReference type="SUPFAM" id="SSF103039">
    <property type="entry name" value="CheC-like"/>
    <property type="match status" value="1"/>
</dbReference>
<evidence type="ECO:0008006" key="4">
    <source>
        <dbReference type="Google" id="ProtNLM"/>
    </source>
</evidence>
<dbReference type="AlphaFoldDB" id="E7N3M4"/>
<comment type="caution">
    <text evidence="2">The sequence shown here is derived from an EMBL/GenBank/DDBJ whole genome shotgun (WGS) entry which is preliminary data.</text>
</comment>
<evidence type="ECO:0000256" key="1">
    <source>
        <dbReference type="ARBA" id="ARBA00022500"/>
    </source>
</evidence>
<dbReference type="InterPro" id="IPR028976">
    <property type="entry name" value="CheC-like_sf"/>
</dbReference>
<keyword evidence="1" id="KW-0145">Chemotaxis</keyword>
<protein>
    <recommendedName>
        <fullName evidence="4">Chemotaxis phosphatase CheX-like domain-containing protein</fullName>
    </recommendedName>
</protein>
<evidence type="ECO:0000313" key="2">
    <source>
        <dbReference type="EMBL" id="EFW29209.1"/>
    </source>
</evidence>
<name>E7N3M4_9FIRM</name>
<proteinExistence type="predicted"/>
<accession>E7N3M4</accession>
<gene>
    <name evidence="2" type="ORF">HMPREF9555_01614</name>
</gene>
<keyword evidence="3" id="KW-1185">Reference proteome</keyword>
<organism evidence="2 3">
    <name type="scientific">Selenomonas artemidis F0399</name>
    <dbReference type="NCBI Taxonomy" id="749551"/>
    <lineage>
        <taxon>Bacteria</taxon>
        <taxon>Bacillati</taxon>
        <taxon>Bacillota</taxon>
        <taxon>Negativicutes</taxon>
        <taxon>Selenomonadales</taxon>
        <taxon>Selenomonadaceae</taxon>
        <taxon>Selenomonas</taxon>
    </lineage>
</organism>
<reference evidence="2 3" key="1">
    <citation type="submission" date="2010-08" db="EMBL/GenBank/DDBJ databases">
        <authorList>
            <person name="Weinstock G."/>
            <person name="Sodergren E."/>
            <person name="Clifton S."/>
            <person name="Fulton L."/>
            <person name="Fulton B."/>
            <person name="Courtney L."/>
            <person name="Fronick C."/>
            <person name="Harrison M."/>
            <person name="Strong C."/>
            <person name="Farmer C."/>
            <person name="Delahaunty K."/>
            <person name="Markovic C."/>
            <person name="Hall O."/>
            <person name="Minx P."/>
            <person name="Tomlinson C."/>
            <person name="Mitreva M."/>
            <person name="Hou S."/>
            <person name="Chen J."/>
            <person name="Wollam A."/>
            <person name="Pepin K.H."/>
            <person name="Johnson M."/>
            <person name="Bhonagiri V."/>
            <person name="Zhang X."/>
            <person name="Suruliraj S."/>
            <person name="Warren W."/>
            <person name="Chinwalla A."/>
            <person name="Mardis E.R."/>
            <person name="Wilson R.K."/>
        </authorList>
    </citation>
    <scope>NUCLEOTIDE SEQUENCE [LARGE SCALE GENOMIC DNA]</scope>
    <source>
        <strain evidence="2 3">F0399</strain>
    </source>
</reference>
<dbReference type="EMBL" id="AECV01000035">
    <property type="protein sequence ID" value="EFW29209.1"/>
    <property type="molecule type" value="Genomic_DNA"/>
</dbReference>
<dbReference type="HOGENOM" id="CLU_1721080_0_0_9"/>
<evidence type="ECO:0000313" key="3">
    <source>
        <dbReference type="Proteomes" id="UP000004633"/>
    </source>
</evidence>
<dbReference type="Proteomes" id="UP000004633">
    <property type="component" value="Unassembled WGS sequence"/>
</dbReference>
<dbReference type="STRING" id="749551.HMPREF9555_01614"/>
<sequence>MSELFGAYTASFLHGLSVYAHVEASVSAQPADTPPPYITLSQRLTADGLPFIVGLAMPADAFYAIAAGYSGVCLDTAEELAVDAAGELFNVINGHFSSEMRARGHAVSIEEPPSHAYAAPLPASTVLRCDTASPFGTMHIIAAQEEFLPAWTQPAF</sequence>